<dbReference type="SUPFAM" id="SSF52540">
    <property type="entry name" value="P-loop containing nucleoside triphosphate hydrolases"/>
    <property type="match status" value="1"/>
</dbReference>
<accession>A0A839UTG1</accession>
<dbReference type="Gene3D" id="3.40.50.300">
    <property type="entry name" value="P-loop containing nucleotide triphosphate hydrolases"/>
    <property type="match status" value="1"/>
</dbReference>
<dbReference type="RefSeq" id="WP_183911231.1">
    <property type="nucleotide sequence ID" value="NZ_JACHXZ010000004.1"/>
</dbReference>
<sequence>MFKALRARGQALYDKWHSPKPIEDTGALLSPTRLGQLRLQQLETLPESVLQAFAPDPLAWQDPRFVGRELALAALEKVVAQWREGNGRLAVLVGPPGCGLTSTLNQLREQAERVSYLSLPHRPCSHADVMRLLQSVFSLDTAPTSTSAAIELINNLPPSIILLDDGHMLLARKMGNGAALQTLGAVLLATQERHCWVLACAKQAWRRLCFMYGCHRLFVHVVEIEYFTEPELTQSVEARLYGLGYQWQVRVGLKEGERDPLAPYFSLLHDHAEGHPQLGYFLLLQALIVEEQGQLLALEDIPRLDVAGLKSCADDELFSLAEIYAHGGLHKVEHETLFRLAPDQSLVRLEQLRQLGLLVRDQSNYRLAPLMAQATVQHLVNANRLY</sequence>
<dbReference type="InterPro" id="IPR027417">
    <property type="entry name" value="P-loop_NTPase"/>
</dbReference>
<dbReference type="AlphaFoldDB" id="A0A839UTG1"/>
<protein>
    <submittedName>
        <fullName evidence="1">Uncharacterized protein</fullName>
    </submittedName>
</protein>
<evidence type="ECO:0000313" key="1">
    <source>
        <dbReference type="EMBL" id="MBB3169740.1"/>
    </source>
</evidence>
<gene>
    <name evidence="1" type="ORF">FHS30_002953</name>
</gene>
<proteinExistence type="predicted"/>
<organism evidence="1 2">
    <name type="scientific">Simiduia aestuariiviva</name>
    <dbReference type="NCBI Taxonomy" id="1510459"/>
    <lineage>
        <taxon>Bacteria</taxon>
        <taxon>Pseudomonadati</taxon>
        <taxon>Pseudomonadota</taxon>
        <taxon>Gammaproteobacteria</taxon>
        <taxon>Cellvibrionales</taxon>
        <taxon>Cellvibrionaceae</taxon>
        <taxon>Simiduia</taxon>
    </lineage>
</organism>
<evidence type="ECO:0000313" key="2">
    <source>
        <dbReference type="Proteomes" id="UP000559987"/>
    </source>
</evidence>
<dbReference type="Proteomes" id="UP000559987">
    <property type="component" value="Unassembled WGS sequence"/>
</dbReference>
<keyword evidence="2" id="KW-1185">Reference proteome</keyword>
<reference evidence="1 2" key="1">
    <citation type="submission" date="2020-08" db="EMBL/GenBank/DDBJ databases">
        <title>Genomic Encyclopedia of Type Strains, Phase III (KMG-III): the genomes of soil and plant-associated and newly described type strains.</title>
        <authorList>
            <person name="Whitman W."/>
        </authorList>
    </citation>
    <scope>NUCLEOTIDE SEQUENCE [LARGE SCALE GENOMIC DNA]</scope>
    <source>
        <strain evidence="1 2">CECT 8571</strain>
    </source>
</reference>
<comment type="caution">
    <text evidence="1">The sequence shown here is derived from an EMBL/GenBank/DDBJ whole genome shotgun (WGS) entry which is preliminary data.</text>
</comment>
<dbReference type="EMBL" id="JACHXZ010000004">
    <property type="protein sequence ID" value="MBB3169740.1"/>
    <property type="molecule type" value="Genomic_DNA"/>
</dbReference>
<name>A0A839UTG1_9GAMM</name>